<dbReference type="Proteomes" id="UP000735302">
    <property type="component" value="Unassembled WGS sequence"/>
</dbReference>
<reference evidence="2 3" key="1">
    <citation type="journal article" date="2021" name="Elife">
        <title>Chloroplast acquisition without the gene transfer in kleptoplastic sea slugs, Plakobranchus ocellatus.</title>
        <authorList>
            <person name="Maeda T."/>
            <person name="Takahashi S."/>
            <person name="Yoshida T."/>
            <person name="Shimamura S."/>
            <person name="Takaki Y."/>
            <person name="Nagai Y."/>
            <person name="Toyoda A."/>
            <person name="Suzuki Y."/>
            <person name="Arimoto A."/>
            <person name="Ishii H."/>
            <person name="Satoh N."/>
            <person name="Nishiyama T."/>
            <person name="Hasebe M."/>
            <person name="Maruyama T."/>
            <person name="Minagawa J."/>
            <person name="Obokata J."/>
            <person name="Shigenobu S."/>
        </authorList>
    </citation>
    <scope>NUCLEOTIDE SEQUENCE [LARGE SCALE GENOMIC DNA]</scope>
</reference>
<dbReference type="EMBL" id="BLXT01006992">
    <property type="protein sequence ID" value="GFO35206.1"/>
    <property type="molecule type" value="Genomic_DNA"/>
</dbReference>
<protein>
    <submittedName>
        <fullName evidence="2">Uncharacterized protein</fullName>
    </submittedName>
</protein>
<accession>A0AAV4CU26</accession>
<evidence type="ECO:0000313" key="3">
    <source>
        <dbReference type="Proteomes" id="UP000735302"/>
    </source>
</evidence>
<keyword evidence="3" id="KW-1185">Reference proteome</keyword>
<sequence>MKFILRPSFISPLIHLSGLGQVVRSSDEGLAPDIATRLATHLHAIRIASSQQGDLRLSGPPTSQDDDDGARTRNRRVSADFRVDSLATEPPTPKLFGSRQIRTRA</sequence>
<dbReference type="AlphaFoldDB" id="A0AAV4CU26"/>
<organism evidence="2 3">
    <name type="scientific">Plakobranchus ocellatus</name>
    <dbReference type="NCBI Taxonomy" id="259542"/>
    <lineage>
        <taxon>Eukaryota</taxon>
        <taxon>Metazoa</taxon>
        <taxon>Spiralia</taxon>
        <taxon>Lophotrochozoa</taxon>
        <taxon>Mollusca</taxon>
        <taxon>Gastropoda</taxon>
        <taxon>Heterobranchia</taxon>
        <taxon>Euthyneura</taxon>
        <taxon>Panpulmonata</taxon>
        <taxon>Sacoglossa</taxon>
        <taxon>Placobranchoidea</taxon>
        <taxon>Plakobranchidae</taxon>
        <taxon>Plakobranchus</taxon>
    </lineage>
</organism>
<comment type="caution">
    <text evidence="2">The sequence shown here is derived from an EMBL/GenBank/DDBJ whole genome shotgun (WGS) entry which is preliminary data.</text>
</comment>
<evidence type="ECO:0000313" key="2">
    <source>
        <dbReference type="EMBL" id="GFO35206.1"/>
    </source>
</evidence>
<feature type="region of interest" description="Disordered" evidence="1">
    <location>
        <begin position="50"/>
        <end position="105"/>
    </location>
</feature>
<gene>
    <name evidence="2" type="ORF">PoB_006171100</name>
</gene>
<evidence type="ECO:0000256" key="1">
    <source>
        <dbReference type="SAM" id="MobiDB-lite"/>
    </source>
</evidence>
<proteinExistence type="predicted"/>
<name>A0AAV4CU26_9GAST</name>